<feature type="chain" id="PRO_5047317142" evidence="1">
    <location>
        <begin position="17"/>
        <end position="97"/>
    </location>
</feature>
<dbReference type="Proteomes" id="UP001057498">
    <property type="component" value="Chromosome"/>
</dbReference>
<evidence type="ECO:0000313" key="2">
    <source>
        <dbReference type="EMBL" id="BDI05744.1"/>
    </source>
</evidence>
<feature type="signal peptide" evidence="1">
    <location>
        <begin position="1"/>
        <end position="16"/>
    </location>
</feature>
<gene>
    <name evidence="2" type="ORF">CATMQ487_27140</name>
</gene>
<proteinExistence type="predicted"/>
<evidence type="ECO:0000313" key="3">
    <source>
        <dbReference type="Proteomes" id="UP001057498"/>
    </source>
</evidence>
<protein>
    <submittedName>
        <fullName evidence="2">Uncharacterized protein</fullName>
    </submittedName>
</protein>
<keyword evidence="3" id="KW-1185">Reference proteome</keyword>
<evidence type="ECO:0000256" key="1">
    <source>
        <dbReference type="SAM" id="SignalP"/>
    </source>
</evidence>
<dbReference type="EMBL" id="AP025730">
    <property type="protein sequence ID" value="BDI05744.1"/>
    <property type="molecule type" value="Genomic_DNA"/>
</dbReference>
<reference evidence="2" key="1">
    <citation type="submission" date="2022-04" db="EMBL/GenBank/DDBJ databases">
        <title>Whole genome sequence of Sphaerotilus sp. FB-5.</title>
        <authorList>
            <person name="Takeda M."/>
            <person name="Narihara S."/>
            <person name="Akimoto M."/>
            <person name="Akimoto R."/>
            <person name="Nishiyashiki S."/>
            <person name="Murakami T."/>
        </authorList>
    </citation>
    <scope>NUCLEOTIDE SEQUENCE</scope>
    <source>
        <strain evidence="2">FB-5</strain>
    </source>
</reference>
<sequence>MNRSASHLANRSTAFAATLPAALAGPAGGSAEAAHAAYEVRFESLFHPGRGLTFPCDAQGRVALHRLPDRARENYRRAQSQVGVEYATPAVRLADLH</sequence>
<dbReference type="RefSeq" id="WP_251969099.1">
    <property type="nucleotide sequence ID" value="NZ_AP025730.1"/>
</dbReference>
<name>A0ABN6PKQ2_9BURK</name>
<organism evidence="2 3">
    <name type="scientific">Sphaerotilus microaerophilus</name>
    <dbReference type="NCBI Taxonomy" id="2914710"/>
    <lineage>
        <taxon>Bacteria</taxon>
        <taxon>Pseudomonadati</taxon>
        <taxon>Pseudomonadota</taxon>
        <taxon>Betaproteobacteria</taxon>
        <taxon>Burkholderiales</taxon>
        <taxon>Sphaerotilaceae</taxon>
        <taxon>Sphaerotilus</taxon>
    </lineage>
</organism>
<accession>A0ABN6PKQ2</accession>
<keyword evidence="1" id="KW-0732">Signal</keyword>